<keyword evidence="4" id="KW-1185">Reference proteome</keyword>
<sequence length="538" mass="56865">MLALLAALLAIAIALRPRPATAWTIPFDPREATVDAVHRALFSQNVSCRQLVQAFLDRIDAYDQRGPAIDSILAVSPHALAYADTLDAQLADPAFSPAPMFCVPIVLKDNYMTSDQPTTAGCLALKGAQPYADAPVVARLRAAGAVILGKANMNEFALTGLSDSSLGGQVRNPYDLTRTPGGSSGGTGAAVAASFAVWGTGTDTVNSIRSPTSANSLVGLRPTRGLITREGIIPLGYTQDAIGPLARTTRDVALALDVMVGPSKGDNVSALGAPFVQRNYENALVGGALPGLRIGVVDALIGNNQGSHSGLSGSTSNETTIVNAVFAQVLAKLEQAGAVIVHITDPTLAQQTVFNSYDVENWEFRQELDTFLQSGLFSYLPYDSFEAIYGSGLWLPGDEAVPPWVAAQNPAVYNTLAPEYLAKLAAIEQFRIQLAMTYETNNVSVLFYPHQQNLVVPIGPNASQTGRNGILAAVSGYPAIGVPGGFSPPTDTAPIGIPVGVEFLGRPFQEMQLLNIAYSFEQMNRARRAPLSTWNSVP</sequence>
<proteinExistence type="predicted"/>
<feature type="chain" id="PRO_5007858135" evidence="1">
    <location>
        <begin position="23"/>
        <end position="538"/>
    </location>
</feature>
<dbReference type="InParanoid" id="A0A165GHH0"/>
<evidence type="ECO:0000313" key="3">
    <source>
        <dbReference type="EMBL" id="KZT58077.1"/>
    </source>
</evidence>
<evidence type="ECO:0000259" key="2">
    <source>
        <dbReference type="Pfam" id="PF01425"/>
    </source>
</evidence>
<organism evidence="3 4">
    <name type="scientific">Calocera cornea HHB12733</name>
    <dbReference type="NCBI Taxonomy" id="1353952"/>
    <lineage>
        <taxon>Eukaryota</taxon>
        <taxon>Fungi</taxon>
        <taxon>Dikarya</taxon>
        <taxon>Basidiomycota</taxon>
        <taxon>Agaricomycotina</taxon>
        <taxon>Dacrymycetes</taxon>
        <taxon>Dacrymycetales</taxon>
        <taxon>Dacrymycetaceae</taxon>
        <taxon>Calocera</taxon>
    </lineage>
</organism>
<dbReference type="SUPFAM" id="SSF75304">
    <property type="entry name" value="Amidase signature (AS) enzymes"/>
    <property type="match status" value="1"/>
</dbReference>
<feature type="domain" description="Amidase" evidence="2">
    <location>
        <begin position="51"/>
        <end position="514"/>
    </location>
</feature>
<evidence type="ECO:0000256" key="1">
    <source>
        <dbReference type="SAM" id="SignalP"/>
    </source>
</evidence>
<evidence type="ECO:0000313" key="4">
    <source>
        <dbReference type="Proteomes" id="UP000076842"/>
    </source>
</evidence>
<dbReference type="AlphaFoldDB" id="A0A165GHH0"/>
<reference evidence="3 4" key="1">
    <citation type="journal article" date="2016" name="Mol. Biol. Evol.">
        <title>Comparative Genomics of Early-Diverging Mushroom-Forming Fungi Provides Insights into the Origins of Lignocellulose Decay Capabilities.</title>
        <authorList>
            <person name="Nagy L.G."/>
            <person name="Riley R."/>
            <person name="Tritt A."/>
            <person name="Adam C."/>
            <person name="Daum C."/>
            <person name="Floudas D."/>
            <person name="Sun H."/>
            <person name="Yadav J.S."/>
            <person name="Pangilinan J."/>
            <person name="Larsson K.H."/>
            <person name="Matsuura K."/>
            <person name="Barry K."/>
            <person name="Labutti K."/>
            <person name="Kuo R."/>
            <person name="Ohm R.A."/>
            <person name="Bhattacharya S.S."/>
            <person name="Shirouzu T."/>
            <person name="Yoshinaga Y."/>
            <person name="Martin F.M."/>
            <person name="Grigoriev I.V."/>
            <person name="Hibbett D.S."/>
        </authorList>
    </citation>
    <scope>NUCLEOTIDE SEQUENCE [LARGE SCALE GENOMIC DNA]</scope>
    <source>
        <strain evidence="3 4">HHB12733</strain>
    </source>
</reference>
<feature type="signal peptide" evidence="1">
    <location>
        <begin position="1"/>
        <end position="22"/>
    </location>
</feature>
<keyword evidence="1" id="KW-0732">Signal</keyword>
<name>A0A165GHH0_9BASI</name>
<protein>
    <submittedName>
        <fullName evidence="3">Peptide amidase</fullName>
    </submittedName>
</protein>
<dbReference type="EMBL" id="KV423955">
    <property type="protein sequence ID" value="KZT58077.1"/>
    <property type="molecule type" value="Genomic_DNA"/>
</dbReference>
<accession>A0A165GHH0</accession>
<dbReference type="InterPro" id="IPR023631">
    <property type="entry name" value="Amidase_dom"/>
</dbReference>
<dbReference type="Proteomes" id="UP000076842">
    <property type="component" value="Unassembled WGS sequence"/>
</dbReference>
<dbReference type="InterPro" id="IPR036928">
    <property type="entry name" value="AS_sf"/>
</dbReference>
<dbReference type="PANTHER" id="PTHR42678:SF5">
    <property type="entry name" value="GLUTAMYL-TRNA(GLN) AMIDOTRANSFERASE SUBUNIT A"/>
    <property type="match status" value="1"/>
</dbReference>
<dbReference type="STRING" id="1353952.A0A165GHH0"/>
<dbReference type="PANTHER" id="PTHR42678">
    <property type="entry name" value="AMIDASE"/>
    <property type="match status" value="1"/>
</dbReference>
<dbReference type="OrthoDB" id="566138at2759"/>
<dbReference type="Pfam" id="PF01425">
    <property type="entry name" value="Amidase"/>
    <property type="match status" value="1"/>
</dbReference>
<gene>
    <name evidence="3" type="ORF">CALCODRAFT_523752</name>
</gene>
<dbReference type="Gene3D" id="3.90.1300.10">
    <property type="entry name" value="Amidase signature (AS) domain"/>
    <property type="match status" value="1"/>
</dbReference>